<feature type="region of interest" description="Disordered" evidence="6">
    <location>
        <begin position="688"/>
        <end position="755"/>
    </location>
</feature>
<dbReference type="OrthoDB" id="6372431at2759"/>
<keyword evidence="7" id="KW-0812">Transmembrane</keyword>
<comment type="caution">
    <text evidence="8">The sequence shown here is derived from an EMBL/GenBank/DDBJ whole genome shotgun (WGS) entry which is preliminary data.</text>
</comment>
<feature type="transmembrane region" description="Helical" evidence="7">
    <location>
        <begin position="465"/>
        <end position="486"/>
    </location>
</feature>
<feature type="compositionally biased region" description="Polar residues" evidence="6">
    <location>
        <begin position="714"/>
        <end position="730"/>
    </location>
</feature>
<evidence type="ECO:0000313" key="8">
    <source>
        <dbReference type="EMBL" id="EDP43074.1"/>
    </source>
</evidence>
<dbReference type="Gene3D" id="3.30.420.150">
    <property type="entry name" value="Exopolyphosphatase. Domain 2"/>
    <property type="match status" value="1"/>
</dbReference>
<dbReference type="GO" id="GO:0046036">
    <property type="term" value="P:CTP metabolic process"/>
    <property type="evidence" value="ECO:0007669"/>
    <property type="project" value="TreeGrafter"/>
</dbReference>
<dbReference type="GO" id="GO:0004382">
    <property type="term" value="F:GDP phosphatase activity"/>
    <property type="evidence" value="ECO:0007669"/>
    <property type="project" value="TreeGrafter"/>
</dbReference>
<evidence type="ECO:0000256" key="3">
    <source>
        <dbReference type="PIRSR" id="PIRSR600407-1"/>
    </source>
</evidence>
<name>A8Q4Y1_MALGO</name>
<gene>
    <name evidence="8" type="ORF">MGL_2670</name>
</gene>
<dbReference type="VEuPathDB" id="FungiDB:MGL_2670"/>
<keyword evidence="4" id="KW-0547">Nucleotide-binding</keyword>
<keyword evidence="2 5" id="KW-0378">Hydrolase</keyword>
<dbReference type="PANTHER" id="PTHR11782:SF121">
    <property type="entry name" value="NUCLEOSIDE-DIPHOSPHATASE MIG-23"/>
    <property type="match status" value="1"/>
</dbReference>
<feature type="compositionally biased region" description="Gly residues" evidence="6">
    <location>
        <begin position="535"/>
        <end position="553"/>
    </location>
</feature>
<evidence type="ECO:0000256" key="7">
    <source>
        <dbReference type="SAM" id="Phobius"/>
    </source>
</evidence>
<keyword evidence="4" id="KW-0067">ATP-binding</keyword>
<dbReference type="GO" id="GO:0006256">
    <property type="term" value="P:UDP catabolic process"/>
    <property type="evidence" value="ECO:0007669"/>
    <property type="project" value="TreeGrafter"/>
</dbReference>
<dbReference type="GO" id="GO:0005524">
    <property type="term" value="F:ATP binding"/>
    <property type="evidence" value="ECO:0007669"/>
    <property type="project" value="UniProtKB-KW"/>
</dbReference>
<dbReference type="KEGG" id="mgl:MGL_2670"/>
<dbReference type="Gene3D" id="3.30.420.40">
    <property type="match status" value="1"/>
</dbReference>
<dbReference type="GO" id="GO:0005794">
    <property type="term" value="C:Golgi apparatus"/>
    <property type="evidence" value="ECO:0007669"/>
    <property type="project" value="TreeGrafter"/>
</dbReference>
<organism evidence="8 9">
    <name type="scientific">Malassezia globosa (strain ATCC MYA-4612 / CBS 7966)</name>
    <name type="common">Dandruff-associated fungus</name>
    <dbReference type="NCBI Taxonomy" id="425265"/>
    <lineage>
        <taxon>Eukaryota</taxon>
        <taxon>Fungi</taxon>
        <taxon>Dikarya</taxon>
        <taxon>Basidiomycota</taxon>
        <taxon>Ustilaginomycotina</taxon>
        <taxon>Malasseziomycetes</taxon>
        <taxon>Malasseziales</taxon>
        <taxon>Malasseziaceae</taxon>
        <taxon>Malassezia</taxon>
    </lineage>
</organism>
<dbReference type="GeneID" id="5854593"/>
<dbReference type="GO" id="GO:0016020">
    <property type="term" value="C:membrane"/>
    <property type="evidence" value="ECO:0007669"/>
    <property type="project" value="TreeGrafter"/>
</dbReference>
<feature type="compositionally biased region" description="Basic and acidic residues" evidence="6">
    <location>
        <begin position="745"/>
        <end position="755"/>
    </location>
</feature>
<keyword evidence="7" id="KW-0472">Membrane</keyword>
<protein>
    <recommendedName>
        <fullName evidence="10">Golgi apyrase</fullName>
    </recommendedName>
</protein>
<feature type="binding site" evidence="4">
    <location>
        <begin position="206"/>
        <end position="210"/>
    </location>
    <ligand>
        <name>ATP</name>
        <dbReference type="ChEBI" id="CHEBI:30616"/>
    </ligand>
</feature>
<evidence type="ECO:0000256" key="2">
    <source>
        <dbReference type="ARBA" id="ARBA00022801"/>
    </source>
</evidence>
<reference evidence="8 9" key="1">
    <citation type="journal article" date="2007" name="Proc. Natl. Acad. Sci. U.S.A.">
        <title>Dandruff-associated Malassezia genomes reveal convergent and divergent virulence traits shared with plant and human fungal pathogens.</title>
        <authorList>
            <person name="Xu J."/>
            <person name="Saunders C.W."/>
            <person name="Hu P."/>
            <person name="Grant R.A."/>
            <person name="Boekhout T."/>
            <person name="Kuramae E.E."/>
            <person name="Kronstad J.W."/>
            <person name="Deangelis Y.M."/>
            <person name="Reeder N.L."/>
            <person name="Johnstone K.R."/>
            <person name="Leland M."/>
            <person name="Fieno A.M."/>
            <person name="Begley W.M."/>
            <person name="Sun Y."/>
            <person name="Lacey M.P."/>
            <person name="Chaudhary T."/>
            <person name="Keough T."/>
            <person name="Chu L."/>
            <person name="Sears R."/>
            <person name="Yuan B."/>
            <person name="Dawson T.L.Jr."/>
        </authorList>
    </citation>
    <scope>NUCLEOTIDE SEQUENCE [LARGE SCALE GENOMIC DNA]</scope>
    <source>
        <strain evidence="9">ATCC MYA-4612 / CBS 7966</strain>
    </source>
</reference>
<dbReference type="GO" id="GO:0045134">
    <property type="term" value="F:UDP phosphatase activity"/>
    <property type="evidence" value="ECO:0007669"/>
    <property type="project" value="TreeGrafter"/>
</dbReference>
<keyword evidence="7" id="KW-1133">Transmembrane helix</keyword>
<evidence type="ECO:0000256" key="1">
    <source>
        <dbReference type="ARBA" id="ARBA00009283"/>
    </source>
</evidence>
<evidence type="ECO:0000313" key="9">
    <source>
        <dbReference type="Proteomes" id="UP000008837"/>
    </source>
</evidence>
<evidence type="ECO:0000256" key="4">
    <source>
        <dbReference type="PIRSR" id="PIRSR600407-2"/>
    </source>
</evidence>
<comment type="similarity">
    <text evidence="1 5">Belongs to the GDA1/CD39 NTPase family.</text>
</comment>
<proteinExistence type="inferred from homology"/>
<dbReference type="PANTHER" id="PTHR11782">
    <property type="entry name" value="ADENOSINE/GUANOSINE DIPHOSPHATASE"/>
    <property type="match status" value="1"/>
</dbReference>
<sequence>MTSDMNDAFDGHHERKYAVIVDAGSSGSRLTVYSWENVAQERATRLAYGWPLDVLPRVELGAGPSHTHAALSQIKIEPGLSAFEGRTHELRAYLDKLLAHVRKIVPTEALPQTPIYILATAGMRLLKPEAQQAILLETCRIIREQPFYFEPSSHDFLGADTNSACDGYVRVISGEEEGLLGWLAVNYLMNEFRPSERTYGFLDMGGASAQIAFEPPIQSSMQQNLFEVPLHRLDSSVDTHRVFVTTFLGFGTNAARTRYLYALTERLGLHPTYEDPCLPKGLHLPLQDGTRVAMGTGSYAECLSEQLPLLDRHAECREPPCLFHGVHVPPIDFQSSSFVGVSEYWYSSDDVFRLGGMYDHDQFHSAATEFCASDWRDLESKLQRHQYPEQLTLSRLQMQCFKAAWMSTILHEGLRLPRVSNTSSFQSINHVRGLSVSWTLGKALQEASRDVEMSQFPPVSSRKAVVSNAITIVLLVMVCIAICVVWRRMYRRHGRWTPLSTKGGDDDDRAEEHSLVVTMPEDSHVAEEQTCVGGGSAAGTKAGSGGAPQGFGSLGPENVYEIDRCDDNEHGQFTPHSLDETTLFVSQPASSSRRSSTVRAIPKQARLGNDDLELSDPSSPLPGRRGSLPPRVRTPGVPLTASPRLSPRSSHWIRPNSRIDPSVLLSPLASTHEKDSTSDSYVIATAVAPSRARSPAPSSATHIPVPIDPRPSPVASTRTSPSHLSTTPNQAEFRGRVSPGPGASPRDKSPKFLRL</sequence>
<feature type="region of interest" description="Disordered" evidence="6">
    <location>
        <begin position="585"/>
        <end position="658"/>
    </location>
</feature>
<dbReference type="STRING" id="425265.A8Q4Y1"/>
<evidence type="ECO:0000256" key="6">
    <source>
        <dbReference type="SAM" id="MobiDB-lite"/>
    </source>
</evidence>
<dbReference type="Pfam" id="PF01150">
    <property type="entry name" value="GDA1_CD39"/>
    <property type="match status" value="1"/>
</dbReference>
<dbReference type="PROSITE" id="PS01238">
    <property type="entry name" value="GDA1_CD39_NTPASE"/>
    <property type="match status" value="1"/>
</dbReference>
<dbReference type="RefSeq" id="XP_001730288.1">
    <property type="nucleotide sequence ID" value="XM_001730236.1"/>
</dbReference>
<dbReference type="InParanoid" id="A8Q4Y1"/>
<dbReference type="EMBL" id="AAYY01000009">
    <property type="protein sequence ID" value="EDP43074.1"/>
    <property type="molecule type" value="Genomic_DNA"/>
</dbReference>
<feature type="compositionally biased region" description="Low complexity" evidence="6">
    <location>
        <begin position="617"/>
        <end position="631"/>
    </location>
</feature>
<feature type="compositionally biased region" description="Low complexity" evidence="6">
    <location>
        <begin position="688"/>
        <end position="700"/>
    </location>
</feature>
<evidence type="ECO:0008006" key="10">
    <source>
        <dbReference type="Google" id="ProtNLM"/>
    </source>
</evidence>
<feature type="active site" description="Proton acceptor" evidence="3">
    <location>
        <position position="177"/>
    </location>
</feature>
<keyword evidence="9" id="KW-1185">Reference proteome</keyword>
<dbReference type="InterPro" id="IPR000407">
    <property type="entry name" value="GDA1_CD39_NTPase"/>
</dbReference>
<evidence type="ECO:0000256" key="5">
    <source>
        <dbReference type="RuleBase" id="RU003833"/>
    </source>
</evidence>
<accession>A8Q4Y1</accession>
<dbReference type="AlphaFoldDB" id="A8Q4Y1"/>
<feature type="region of interest" description="Disordered" evidence="6">
    <location>
        <begin position="535"/>
        <end position="555"/>
    </location>
</feature>
<dbReference type="GO" id="GO:0017111">
    <property type="term" value="F:ribonucleoside triphosphate phosphatase activity"/>
    <property type="evidence" value="ECO:0007669"/>
    <property type="project" value="TreeGrafter"/>
</dbReference>
<dbReference type="Proteomes" id="UP000008837">
    <property type="component" value="Unassembled WGS sequence"/>
</dbReference>
<dbReference type="FunCoup" id="A8Q4Y1">
    <property type="interactions" value="140"/>
</dbReference>